<dbReference type="NCBIfam" id="TIGR03440">
    <property type="entry name" value="egtB_TIGR03440"/>
    <property type="match status" value="1"/>
</dbReference>
<keyword evidence="7" id="KW-1185">Reference proteome</keyword>
<feature type="domain" description="Sulfatase-modifying factor enzyme-like" evidence="4">
    <location>
        <begin position="206"/>
        <end position="330"/>
    </location>
</feature>
<dbReference type="Proteomes" id="UP000197097">
    <property type="component" value="Unassembled WGS sequence"/>
</dbReference>
<dbReference type="PANTHER" id="PTHR23150">
    <property type="entry name" value="SULFATASE MODIFYING FACTOR 1, 2"/>
    <property type="match status" value="1"/>
</dbReference>
<name>A0A246K3W9_9SPHN</name>
<organism evidence="6 7">
    <name type="scientific">Sphingopyxis witflariensis</name>
    <dbReference type="NCBI Taxonomy" id="173675"/>
    <lineage>
        <taxon>Bacteria</taxon>
        <taxon>Pseudomonadati</taxon>
        <taxon>Pseudomonadota</taxon>
        <taxon>Alphaproteobacteria</taxon>
        <taxon>Sphingomonadales</taxon>
        <taxon>Sphingomonadaceae</taxon>
        <taxon>Sphingopyxis</taxon>
    </lineage>
</organism>
<dbReference type="PANTHER" id="PTHR23150:SF36">
    <property type="entry name" value="HERCYNINE OXYGENASE"/>
    <property type="match status" value="1"/>
</dbReference>
<protein>
    <recommendedName>
        <fullName evidence="8">Ergothioneine biosynthesis protein EgtB</fullName>
    </recommendedName>
</protein>
<feature type="domain" description="Sulfatase-modifying factor enzyme-like" evidence="4">
    <location>
        <begin position="346"/>
        <end position="433"/>
    </location>
</feature>
<dbReference type="InterPro" id="IPR042095">
    <property type="entry name" value="SUMF_sf"/>
</dbReference>
<dbReference type="OrthoDB" id="9768004at2"/>
<comment type="caution">
    <text evidence="6">The sequence shown here is derived from an EMBL/GenBank/DDBJ whole genome shotgun (WGS) entry which is preliminary data.</text>
</comment>
<dbReference type="InterPro" id="IPR051043">
    <property type="entry name" value="Sulfatase_Mod_Factor_Kinase"/>
</dbReference>
<evidence type="ECO:0000256" key="3">
    <source>
        <dbReference type="ARBA" id="ARBA00037882"/>
    </source>
</evidence>
<dbReference type="InterPro" id="IPR016187">
    <property type="entry name" value="CTDL_fold"/>
</dbReference>
<dbReference type="InterPro" id="IPR017806">
    <property type="entry name" value="EgtB"/>
</dbReference>
<dbReference type="Pfam" id="PF12867">
    <property type="entry name" value="DinB_2"/>
    <property type="match status" value="1"/>
</dbReference>
<evidence type="ECO:0000256" key="2">
    <source>
        <dbReference type="ARBA" id="ARBA00023004"/>
    </source>
</evidence>
<evidence type="ECO:0000313" key="7">
    <source>
        <dbReference type="Proteomes" id="UP000197097"/>
    </source>
</evidence>
<evidence type="ECO:0000313" key="6">
    <source>
        <dbReference type="EMBL" id="OWR00257.1"/>
    </source>
</evidence>
<keyword evidence="2" id="KW-0408">Iron</keyword>
<dbReference type="RefSeq" id="WP_088471747.1">
    <property type="nucleotide sequence ID" value="NZ_NISJ01000002.1"/>
</dbReference>
<dbReference type="Gene3D" id="3.90.1580.10">
    <property type="entry name" value="paralog of FGE (formylglycine-generating enzyme)"/>
    <property type="match status" value="1"/>
</dbReference>
<gene>
    <name evidence="6" type="ORF">CDQ91_05745</name>
</gene>
<dbReference type="InterPro" id="IPR024775">
    <property type="entry name" value="DinB-like"/>
</dbReference>
<evidence type="ECO:0000256" key="1">
    <source>
        <dbReference type="ARBA" id="ARBA00023002"/>
    </source>
</evidence>
<dbReference type="SUPFAM" id="SSF56436">
    <property type="entry name" value="C-type lectin-like"/>
    <property type="match status" value="1"/>
</dbReference>
<dbReference type="GO" id="GO:0052699">
    <property type="term" value="P:ergothioneine biosynthetic process"/>
    <property type="evidence" value="ECO:0007669"/>
    <property type="project" value="InterPro"/>
</dbReference>
<dbReference type="SUPFAM" id="SSF109854">
    <property type="entry name" value="DinB/YfiT-like putative metalloenzymes"/>
    <property type="match status" value="1"/>
</dbReference>
<evidence type="ECO:0000259" key="5">
    <source>
        <dbReference type="Pfam" id="PF12867"/>
    </source>
</evidence>
<reference evidence="6 7" key="1">
    <citation type="journal article" date="2002" name="Int. J. Syst. Evol. Microbiol.">
        <title>Sphingopyxis witflariensis sp. nov., isolated from activated sludge.</title>
        <authorList>
            <person name="Kampfer P."/>
            <person name="Witzenberger R."/>
            <person name="Denner E.B."/>
            <person name="Busse H.J."/>
            <person name="Neef A."/>
        </authorList>
    </citation>
    <scope>NUCLEOTIDE SEQUENCE [LARGE SCALE GENOMIC DNA]</scope>
    <source>
        <strain evidence="6 7">DSM 14551</strain>
    </source>
</reference>
<dbReference type="InterPro" id="IPR034660">
    <property type="entry name" value="DinB/YfiT-like"/>
</dbReference>
<feature type="domain" description="DinB-like" evidence="5">
    <location>
        <begin position="22"/>
        <end position="151"/>
    </location>
</feature>
<dbReference type="Pfam" id="PF03781">
    <property type="entry name" value="FGE-sulfatase"/>
    <property type="match status" value="2"/>
</dbReference>
<accession>A0A246K3W9</accession>
<sequence length="435" mass="47998">MASQTDISCTDRSTDRPLTQRFATTRRLSLDLVAPLSDADASAQSMPDASPAKWHLAHTTWFFETFVLRDHVPGYRAYDDRFAYLFNSYYEAEGPRHARPQRGLLTRPSLDEVRVWRAHVDAAVQTALPDLSPAARTLVELGIQHEQQHQELLLTDVKHLFAQNPLGPAMWSAAEPAFRNEVAQISALSALRPEPSPLRWIQGSEGVVSVGHNGDGFAFDCELPQFSALLTPHALANRPVSNGEWQQFIDDGGYHTPSLWLSDGWAWAQAGHIDAPAYWDAGRQFTLAGWQDIDPAAPVTHISFFEADAFASWAGGRLPTEIEWESAAAALDPASGQQLGAAGPVHPVAVDDDTGLQQMFGSVWEWTGSAYRPYPGFRAAPGAVGEYNGKFMSGQFVLRGGSCATPRGHARASYRNFFYPHQRWQFTGLRLAKDL</sequence>
<proteinExistence type="predicted"/>
<dbReference type="InterPro" id="IPR005532">
    <property type="entry name" value="SUMF_dom"/>
</dbReference>
<evidence type="ECO:0000259" key="4">
    <source>
        <dbReference type="Pfam" id="PF03781"/>
    </source>
</evidence>
<dbReference type="EMBL" id="NISJ01000002">
    <property type="protein sequence ID" value="OWR00257.1"/>
    <property type="molecule type" value="Genomic_DNA"/>
</dbReference>
<evidence type="ECO:0008006" key="8">
    <source>
        <dbReference type="Google" id="ProtNLM"/>
    </source>
</evidence>
<keyword evidence="1" id="KW-0560">Oxidoreductase</keyword>
<comment type="pathway">
    <text evidence="3">Amino-acid biosynthesis; ergothioneine biosynthesis.</text>
</comment>
<dbReference type="AlphaFoldDB" id="A0A246K3W9"/>